<keyword evidence="4" id="KW-0732">Signal</keyword>
<dbReference type="SUPFAM" id="SSF50685">
    <property type="entry name" value="Barwin-like endoglucanases"/>
    <property type="match status" value="1"/>
</dbReference>
<evidence type="ECO:0008006" key="7">
    <source>
        <dbReference type="Google" id="ProtNLM"/>
    </source>
</evidence>
<evidence type="ECO:0000256" key="4">
    <source>
        <dbReference type="SAM" id="SignalP"/>
    </source>
</evidence>
<name>A0AAV5AE08_9AGAM</name>
<sequence>MYASALLSVFLPLLVVTASPSARTTTLKVTYDNTYDNPTGSLNTVACSNGKNGLVTKGFTDFQSLPSFPYIGGAQAVASWNSTNCGTCWGLTYNGKTINVLAIDTAANGFNIAQEALDALTDNQAVQLGFVEATVVEVDPHKCGF</sequence>
<evidence type="ECO:0000313" key="6">
    <source>
        <dbReference type="Proteomes" id="UP001050691"/>
    </source>
</evidence>
<dbReference type="Gene3D" id="2.40.40.10">
    <property type="entry name" value="RlpA-like domain"/>
    <property type="match status" value="1"/>
</dbReference>
<keyword evidence="6" id="KW-1185">Reference proteome</keyword>
<comment type="caution">
    <text evidence="5">The sequence shown here is derived from an EMBL/GenBank/DDBJ whole genome shotgun (WGS) entry which is preliminary data.</text>
</comment>
<dbReference type="Pfam" id="PF07249">
    <property type="entry name" value="Cerato-platanin"/>
    <property type="match status" value="1"/>
</dbReference>
<evidence type="ECO:0000256" key="2">
    <source>
        <dbReference type="ARBA" id="ARBA00010421"/>
    </source>
</evidence>
<comment type="similarity">
    <text evidence="2">Belongs to the cerato-platanin family.</text>
</comment>
<dbReference type="InterPro" id="IPR036908">
    <property type="entry name" value="RlpA-like_sf"/>
</dbReference>
<evidence type="ECO:0000313" key="5">
    <source>
        <dbReference type="EMBL" id="GJJ10903.1"/>
    </source>
</evidence>
<protein>
    <recommendedName>
        <fullName evidence="7">Cerato-platanin</fullName>
    </recommendedName>
</protein>
<dbReference type="Proteomes" id="UP001050691">
    <property type="component" value="Unassembled WGS sequence"/>
</dbReference>
<gene>
    <name evidence="5" type="ORF">Clacol_005131</name>
</gene>
<dbReference type="AlphaFoldDB" id="A0AAV5AE08"/>
<keyword evidence="3" id="KW-0964">Secreted</keyword>
<evidence type="ECO:0000256" key="3">
    <source>
        <dbReference type="ARBA" id="ARBA00022525"/>
    </source>
</evidence>
<dbReference type="EMBL" id="BPWL01000006">
    <property type="protein sequence ID" value="GJJ10903.1"/>
    <property type="molecule type" value="Genomic_DNA"/>
</dbReference>
<reference evidence="5" key="1">
    <citation type="submission" date="2021-10" db="EMBL/GenBank/DDBJ databases">
        <title>De novo Genome Assembly of Clathrus columnatus (Basidiomycota, Fungi) Using Illumina and Nanopore Sequence Data.</title>
        <authorList>
            <person name="Ogiso-Tanaka E."/>
            <person name="Itagaki H."/>
            <person name="Hosoya T."/>
            <person name="Hosaka K."/>
        </authorList>
    </citation>
    <scope>NUCLEOTIDE SEQUENCE</scope>
    <source>
        <strain evidence="5">MO-923</strain>
    </source>
</reference>
<accession>A0AAV5AE08</accession>
<feature type="signal peptide" evidence="4">
    <location>
        <begin position="1"/>
        <end position="18"/>
    </location>
</feature>
<dbReference type="CDD" id="cd22778">
    <property type="entry name" value="DPBB_CEPL-like"/>
    <property type="match status" value="1"/>
</dbReference>
<evidence type="ECO:0000256" key="1">
    <source>
        <dbReference type="ARBA" id="ARBA00004613"/>
    </source>
</evidence>
<feature type="chain" id="PRO_5043517645" description="Cerato-platanin" evidence="4">
    <location>
        <begin position="19"/>
        <end position="145"/>
    </location>
</feature>
<organism evidence="5 6">
    <name type="scientific">Clathrus columnatus</name>
    <dbReference type="NCBI Taxonomy" id="1419009"/>
    <lineage>
        <taxon>Eukaryota</taxon>
        <taxon>Fungi</taxon>
        <taxon>Dikarya</taxon>
        <taxon>Basidiomycota</taxon>
        <taxon>Agaricomycotina</taxon>
        <taxon>Agaricomycetes</taxon>
        <taxon>Phallomycetidae</taxon>
        <taxon>Phallales</taxon>
        <taxon>Clathraceae</taxon>
        <taxon>Clathrus</taxon>
    </lineage>
</organism>
<comment type="subcellular location">
    <subcellularLocation>
        <location evidence="1">Secreted</location>
    </subcellularLocation>
</comment>
<dbReference type="InterPro" id="IPR010829">
    <property type="entry name" value="Cerato-platanin"/>
</dbReference>
<dbReference type="GO" id="GO:0005576">
    <property type="term" value="C:extracellular region"/>
    <property type="evidence" value="ECO:0007669"/>
    <property type="project" value="UniProtKB-SubCell"/>
</dbReference>
<proteinExistence type="inferred from homology"/>